<dbReference type="PANTHER" id="PTHR31635">
    <property type="entry name" value="REVERSE TRANSCRIPTASE DOMAIN-CONTAINING PROTEIN-RELATED"/>
    <property type="match status" value="1"/>
</dbReference>
<dbReference type="PROSITE" id="PS50878">
    <property type="entry name" value="RT_POL"/>
    <property type="match status" value="1"/>
</dbReference>
<reference evidence="2 3" key="1">
    <citation type="submission" date="2022-01" db="EMBL/GenBank/DDBJ databases">
        <title>A high-quality chromosome-level genome assembly of rohu carp, Labeo rohita.</title>
        <authorList>
            <person name="Arick M.A. II"/>
            <person name="Hsu C.-Y."/>
            <person name="Magbanua Z."/>
            <person name="Pechanova O."/>
            <person name="Grover C."/>
            <person name="Miller E."/>
            <person name="Thrash A."/>
            <person name="Ezzel L."/>
            <person name="Alam S."/>
            <person name="Benzie J."/>
            <person name="Hamilton M."/>
            <person name="Karsi A."/>
            <person name="Lawrence M.L."/>
            <person name="Peterson D.G."/>
        </authorList>
    </citation>
    <scope>NUCLEOTIDE SEQUENCE [LARGE SCALE GENOMIC DNA]</scope>
    <source>
        <strain evidence="3">BAU-BD-2019</strain>
        <tissue evidence="2">Blood</tissue>
    </source>
</reference>
<sequence length="584" mass="68139">MEPQIYGYSTKDTNNKISLYADDILLYITRPQITIPNLLDKINLFGSFSGYRINWSKSVLMPVQMSDLTHLDHFPFTISPDRFIYLGIEVTKQYSSLFQANFPPLIERLQTRISFWDTLPISLIGRINVIKMIFLPQLLYLFQNIPMFLKKSFFKNLDSLIVPFLWGHKAHRIGKKHLCRPKPDGGLALPDFLLYYWASAIKMFTFWLNTSIPMSDWLMLEREDCHPYSIAAVLLAPVAVNKSLYNNNPIIHSMIRIWKQIKTTFNLKPISLLLPINRNPTFAPSNLDGAFSTWGESGVHCIGDLYVGGVFASFTQLQRKHELGKNNFFRYLQVRDYVRKYLREFETEPQSKIDDCLKLSPNESKIISCVYNNLLLISSPSTEKYKRKWEDEFGESIPDDLWKESLENIHNCSVNTRHCLVQFKIIHRLHFSKEKLHNIYPEVSPMCDRCQSSVATLLHSFVLCPRVQLFWIDICDVMSEVINTSIEPDPMFIILGISETFRKLSVAQQRFLSYCFIIAKRLILILWKSATVPTSKMWLEDLTNTLHLERIRYTLRNRLNLFNKTWKPLISYLKTTNPVQQSTS</sequence>
<dbReference type="PANTHER" id="PTHR31635:SF196">
    <property type="entry name" value="REVERSE TRANSCRIPTASE DOMAIN-CONTAINING PROTEIN-RELATED"/>
    <property type="match status" value="1"/>
</dbReference>
<proteinExistence type="predicted"/>
<evidence type="ECO:0000259" key="1">
    <source>
        <dbReference type="PROSITE" id="PS50878"/>
    </source>
</evidence>
<feature type="domain" description="Reverse transcriptase" evidence="1">
    <location>
        <begin position="1"/>
        <end position="90"/>
    </location>
</feature>
<dbReference type="EMBL" id="JACTAM010002683">
    <property type="protein sequence ID" value="KAI2643960.1"/>
    <property type="molecule type" value="Genomic_DNA"/>
</dbReference>
<evidence type="ECO:0000313" key="2">
    <source>
        <dbReference type="EMBL" id="KAI2643960.1"/>
    </source>
</evidence>
<name>A0ABQ8KZQ9_LABRO</name>
<organism evidence="2 3">
    <name type="scientific">Labeo rohita</name>
    <name type="common">Indian major carp</name>
    <name type="synonym">Cyprinus rohita</name>
    <dbReference type="NCBI Taxonomy" id="84645"/>
    <lineage>
        <taxon>Eukaryota</taxon>
        <taxon>Metazoa</taxon>
        <taxon>Chordata</taxon>
        <taxon>Craniata</taxon>
        <taxon>Vertebrata</taxon>
        <taxon>Euteleostomi</taxon>
        <taxon>Actinopterygii</taxon>
        <taxon>Neopterygii</taxon>
        <taxon>Teleostei</taxon>
        <taxon>Ostariophysi</taxon>
        <taxon>Cypriniformes</taxon>
        <taxon>Cyprinidae</taxon>
        <taxon>Labeoninae</taxon>
        <taxon>Labeonini</taxon>
        <taxon>Labeo</taxon>
    </lineage>
</organism>
<keyword evidence="3" id="KW-1185">Reference proteome</keyword>
<evidence type="ECO:0000313" key="3">
    <source>
        <dbReference type="Proteomes" id="UP000830375"/>
    </source>
</evidence>
<dbReference type="InterPro" id="IPR000477">
    <property type="entry name" value="RT_dom"/>
</dbReference>
<gene>
    <name evidence="2" type="ORF">H4Q32_025775</name>
</gene>
<comment type="caution">
    <text evidence="2">The sequence shown here is derived from an EMBL/GenBank/DDBJ whole genome shotgun (WGS) entry which is preliminary data.</text>
</comment>
<dbReference type="Proteomes" id="UP000830375">
    <property type="component" value="Unassembled WGS sequence"/>
</dbReference>
<protein>
    <submittedName>
        <fullName evidence="2">LINE-1 retrotransposable element ORF2 protein</fullName>
    </submittedName>
</protein>
<accession>A0ABQ8KZQ9</accession>